<dbReference type="EnsemblPlants" id="LPERR06G17410.1">
    <property type="protein sequence ID" value="LPERR06G17410.1"/>
    <property type="gene ID" value="LPERR06G17410"/>
</dbReference>
<name>A0A0D9WS27_9ORYZ</name>
<dbReference type="CDD" id="cd23767">
    <property type="entry name" value="IQCD"/>
    <property type="match status" value="1"/>
</dbReference>
<evidence type="ECO:0000256" key="3">
    <source>
        <dbReference type="SAM" id="MobiDB-lite"/>
    </source>
</evidence>
<sequence>MGLAGGIVRRVFSKSPCSSAGGGGGGGRGCHNERGSADHKRRWSSLRLYLCGDEISGAAEEDNDDDDDGTVSVKSFETCAMPHEPQAAAATTVARPANDVDDHPEEQGSLSIPVKDASPPTAEPATFSQDEAATMIQSALRGFMARKHLQKLKCSENVCCTDEPRSPTTASIAASVEVQVGESLSNLRLSDDSAAAASSAQHRSSQRSRPQAFRVKEEWDDSTVSSNVSRMRMQSRIEATTRRERALAYAFSQQLRTCGNAAASGAGAATKKRAARSDQAEFNVGWSWLERWMATRQASSEAASADDCISKNAAADSGSVVAGRRVIVVRRRSDLAGGGEEKESCGSNDVSVVSFDGSSGSLSCYKPGSKSRLRAGGRSLPRRKVASSDHRLHARSHKVSKKVHRRDQEQEQQQQRDQAAVEAYDGNQPPTDY</sequence>
<feature type="compositionally biased region" description="Gly residues" evidence="3">
    <location>
        <begin position="20"/>
        <end position="29"/>
    </location>
</feature>
<feature type="compositionally biased region" description="Low complexity" evidence="3">
    <location>
        <begin position="87"/>
        <end position="97"/>
    </location>
</feature>
<evidence type="ECO:0000256" key="1">
    <source>
        <dbReference type="ARBA" id="ARBA00022860"/>
    </source>
</evidence>
<feature type="compositionally biased region" description="Basic residues" evidence="3">
    <location>
        <begin position="369"/>
        <end position="385"/>
    </location>
</feature>
<comment type="similarity">
    <text evidence="2">Belongs to the IQD family.</text>
</comment>
<feature type="region of interest" description="Disordered" evidence="3">
    <location>
        <begin position="363"/>
        <end position="433"/>
    </location>
</feature>
<feature type="region of interest" description="Disordered" evidence="3">
    <location>
        <begin position="79"/>
        <end position="129"/>
    </location>
</feature>
<evidence type="ECO:0000313" key="5">
    <source>
        <dbReference type="Proteomes" id="UP000032180"/>
    </source>
</evidence>
<dbReference type="eggNOG" id="ENOG502QSU8">
    <property type="taxonomic scope" value="Eukaryota"/>
</dbReference>
<dbReference type="SMART" id="SM00015">
    <property type="entry name" value="IQ"/>
    <property type="match status" value="1"/>
</dbReference>
<dbReference type="Gene3D" id="1.20.5.190">
    <property type="match status" value="1"/>
</dbReference>
<dbReference type="InterPro" id="IPR000048">
    <property type="entry name" value="IQ_motif_EF-hand-BS"/>
</dbReference>
<feature type="compositionally biased region" description="Basic residues" evidence="3">
    <location>
        <begin position="392"/>
        <end position="405"/>
    </location>
</feature>
<dbReference type="GO" id="GO:0005516">
    <property type="term" value="F:calmodulin binding"/>
    <property type="evidence" value="ECO:0007669"/>
    <property type="project" value="UniProtKB-KW"/>
</dbReference>
<proteinExistence type="inferred from homology"/>
<evidence type="ECO:0000256" key="2">
    <source>
        <dbReference type="ARBA" id="ARBA00024341"/>
    </source>
</evidence>
<dbReference type="PANTHER" id="PTHR32295">
    <property type="entry name" value="IQ-DOMAIN 5-RELATED"/>
    <property type="match status" value="1"/>
</dbReference>
<dbReference type="PANTHER" id="PTHR32295:SF15">
    <property type="entry name" value="PROTEIN IQ-DOMAIN 33"/>
    <property type="match status" value="1"/>
</dbReference>
<dbReference type="Proteomes" id="UP000032180">
    <property type="component" value="Chromosome 6"/>
</dbReference>
<dbReference type="PROSITE" id="PS50096">
    <property type="entry name" value="IQ"/>
    <property type="match status" value="1"/>
</dbReference>
<reference evidence="5" key="2">
    <citation type="submission" date="2013-12" db="EMBL/GenBank/DDBJ databases">
        <authorList>
            <person name="Yu Y."/>
            <person name="Lee S."/>
            <person name="de Baynast K."/>
            <person name="Wissotski M."/>
            <person name="Liu L."/>
            <person name="Talag J."/>
            <person name="Goicoechea J."/>
            <person name="Angelova A."/>
            <person name="Jetty R."/>
            <person name="Kudrna D."/>
            <person name="Golser W."/>
            <person name="Rivera L."/>
            <person name="Zhang J."/>
            <person name="Wing R."/>
        </authorList>
    </citation>
    <scope>NUCLEOTIDE SEQUENCE</scope>
</reference>
<dbReference type="STRING" id="77586.A0A0D9WS27"/>
<dbReference type="Pfam" id="PF00612">
    <property type="entry name" value="IQ"/>
    <property type="match status" value="1"/>
</dbReference>
<feature type="region of interest" description="Disordered" evidence="3">
    <location>
        <begin position="191"/>
        <end position="218"/>
    </location>
</feature>
<feature type="region of interest" description="Disordered" evidence="3">
    <location>
        <begin position="13"/>
        <end position="41"/>
    </location>
</feature>
<dbReference type="AlphaFoldDB" id="A0A0D9WS27"/>
<protein>
    <submittedName>
        <fullName evidence="4">Uncharacterized protein</fullName>
    </submittedName>
</protein>
<accession>A0A0D9WS27</accession>
<dbReference type="Gramene" id="LPERR06G17410.1">
    <property type="protein sequence ID" value="LPERR06G17410.1"/>
    <property type="gene ID" value="LPERR06G17410"/>
</dbReference>
<evidence type="ECO:0000313" key="4">
    <source>
        <dbReference type="EnsemblPlants" id="LPERR06G17410.1"/>
    </source>
</evidence>
<reference evidence="4 5" key="1">
    <citation type="submission" date="2012-08" db="EMBL/GenBank/DDBJ databases">
        <title>Oryza genome evolution.</title>
        <authorList>
            <person name="Wing R.A."/>
        </authorList>
    </citation>
    <scope>NUCLEOTIDE SEQUENCE</scope>
</reference>
<organism evidence="4 5">
    <name type="scientific">Leersia perrieri</name>
    <dbReference type="NCBI Taxonomy" id="77586"/>
    <lineage>
        <taxon>Eukaryota</taxon>
        <taxon>Viridiplantae</taxon>
        <taxon>Streptophyta</taxon>
        <taxon>Embryophyta</taxon>
        <taxon>Tracheophyta</taxon>
        <taxon>Spermatophyta</taxon>
        <taxon>Magnoliopsida</taxon>
        <taxon>Liliopsida</taxon>
        <taxon>Poales</taxon>
        <taxon>Poaceae</taxon>
        <taxon>BOP clade</taxon>
        <taxon>Oryzoideae</taxon>
        <taxon>Oryzeae</taxon>
        <taxon>Oryzinae</taxon>
        <taxon>Leersia</taxon>
    </lineage>
</organism>
<keyword evidence="1" id="KW-0112">Calmodulin-binding</keyword>
<keyword evidence="5" id="KW-1185">Reference proteome</keyword>
<dbReference type="HOGENOM" id="CLU_059472_0_0_1"/>
<reference evidence="4" key="3">
    <citation type="submission" date="2015-04" db="UniProtKB">
        <authorList>
            <consortium name="EnsemblPlants"/>
        </authorList>
    </citation>
    <scope>IDENTIFICATION</scope>
</reference>
<feature type="compositionally biased region" description="Low complexity" evidence="3">
    <location>
        <begin position="191"/>
        <end position="212"/>
    </location>
</feature>